<dbReference type="GO" id="GO:0008897">
    <property type="term" value="F:holo-[acyl-carrier-protein] synthase activity"/>
    <property type="evidence" value="ECO:0007669"/>
    <property type="project" value="InterPro"/>
</dbReference>
<gene>
    <name evidence="14" type="primary">FAS2_2</name>
    <name evidence="14" type="ORF">HK100_011553</name>
</gene>
<keyword evidence="5" id="KW-0479">Metal-binding</keyword>
<dbReference type="EMBL" id="JADGJH010000728">
    <property type="protein sequence ID" value="KAJ3123590.1"/>
    <property type="molecule type" value="Genomic_DNA"/>
</dbReference>
<comment type="catalytic activity">
    <reaction evidence="10">
        <text>acetyl-CoA + n malonyl-CoA + 2n NADPH + 4n H(+) = a long-chain-acyl-CoA + n CoA + n CO2 + 2n NADP(+).</text>
        <dbReference type="EC" id="2.3.1.86"/>
    </reaction>
</comment>
<dbReference type="AlphaFoldDB" id="A0AAD5XGW2"/>
<dbReference type="FunFam" id="3.90.470.20:FF:000005">
    <property type="entry name" value="Fatty acid synthase alpha subunit FasA"/>
    <property type="match status" value="1"/>
</dbReference>
<evidence type="ECO:0000313" key="15">
    <source>
        <dbReference type="Proteomes" id="UP001211907"/>
    </source>
</evidence>
<dbReference type="GO" id="GO:0004316">
    <property type="term" value="F:3-oxoacyl-[acyl-carrier-protein] reductase (NADPH) activity"/>
    <property type="evidence" value="ECO:0007669"/>
    <property type="project" value="UniProtKB-EC"/>
</dbReference>
<protein>
    <submittedName>
        <fullName evidence="14">3-oxoacyl-[acyl-carrier-protein] synthase</fullName>
    </submittedName>
</protein>
<dbReference type="GO" id="GO:0004321">
    <property type="term" value="F:fatty-acyl-CoA synthase activity"/>
    <property type="evidence" value="ECO:0007669"/>
    <property type="project" value="UniProtKB-EC"/>
</dbReference>
<comment type="caution">
    <text evidence="14">The sequence shown here is derived from an EMBL/GenBank/DDBJ whole genome shotgun (WGS) entry which is preliminary data.</text>
</comment>
<keyword evidence="3" id="KW-0597">Phosphoprotein</keyword>
<accession>A0AAD5XGW2</accession>
<evidence type="ECO:0000256" key="8">
    <source>
        <dbReference type="ARBA" id="ARBA00023002"/>
    </source>
</evidence>
<dbReference type="GO" id="GO:0000287">
    <property type="term" value="F:magnesium ion binding"/>
    <property type="evidence" value="ECO:0007669"/>
    <property type="project" value="InterPro"/>
</dbReference>
<dbReference type="InterPro" id="IPR037143">
    <property type="entry name" value="4-PPantetheinyl_Trfase_dom_sf"/>
</dbReference>
<dbReference type="NCBIfam" id="TIGR00556">
    <property type="entry name" value="pantethn_trn"/>
    <property type="match status" value="1"/>
</dbReference>
<dbReference type="InterPro" id="IPR004568">
    <property type="entry name" value="Ppantetheine-prot_Trfase_dom"/>
</dbReference>
<evidence type="ECO:0000256" key="4">
    <source>
        <dbReference type="ARBA" id="ARBA00022679"/>
    </source>
</evidence>
<comment type="catalytic activity">
    <reaction evidence="11">
        <text>a (3R)-hydroxyacyl-[ACP] + NADP(+) = a 3-oxoacyl-[ACP] + NADPH + H(+)</text>
        <dbReference type="Rhea" id="RHEA:17397"/>
        <dbReference type="Rhea" id="RHEA-COMP:9916"/>
        <dbReference type="Rhea" id="RHEA-COMP:9945"/>
        <dbReference type="ChEBI" id="CHEBI:15378"/>
        <dbReference type="ChEBI" id="CHEBI:57783"/>
        <dbReference type="ChEBI" id="CHEBI:58349"/>
        <dbReference type="ChEBI" id="CHEBI:78776"/>
        <dbReference type="ChEBI" id="CHEBI:78827"/>
        <dbReference type="EC" id="1.1.1.100"/>
    </reaction>
</comment>
<keyword evidence="4" id="KW-0808">Transferase</keyword>
<keyword evidence="7" id="KW-0521">NADP</keyword>
<name>A0AAD5XGW2_9FUNG</name>
<reference evidence="14" key="1">
    <citation type="submission" date="2020-05" db="EMBL/GenBank/DDBJ databases">
        <title>Phylogenomic resolution of chytrid fungi.</title>
        <authorList>
            <person name="Stajich J.E."/>
            <person name="Amses K."/>
            <person name="Simmons R."/>
            <person name="Seto K."/>
            <person name="Myers J."/>
            <person name="Bonds A."/>
            <person name="Quandt C.A."/>
            <person name="Barry K."/>
            <person name="Liu P."/>
            <person name="Grigoriev I."/>
            <person name="Longcore J.E."/>
            <person name="James T.Y."/>
        </authorList>
    </citation>
    <scope>NUCLEOTIDE SEQUENCE</scope>
    <source>
        <strain evidence="14">JEL0513</strain>
    </source>
</reference>
<dbReference type="Proteomes" id="UP001211907">
    <property type="component" value="Unassembled WGS sequence"/>
</dbReference>
<keyword evidence="6" id="KW-0460">Magnesium</keyword>
<evidence type="ECO:0000256" key="7">
    <source>
        <dbReference type="ARBA" id="ARBA00022857"/>
    </source>
</evidence>
<organism evidence="14 15">
    <name type="scientific">Physocladia obscura</name>
    <dbReference type="NCBI Taxonomy" id="109957"/>
    <lineage>
        <taxon>Eukaryota</taxon>
        <taxon>Fungi</taxon>
        <taxon>Fungi incertae sedis</taxon>
        <taxon>Chytridiomycota</taxon>
        <taxon>Chytridiomycota incertae sedis</taxon>
        <taxon>Chytridiomycetes</taxon>
        <taxon>Chytridiales</taxon>
        <taxon>Chytriomycetaceae</taxon>
        <taxon>Physocladia</taxon>
    </lineage>
</organism>
<dbReference type="GO" id="GO:0004315">
    <property type="term" value="F:3-oxoacyl-[acyl-carrier-protein] synthase activity"/>
    <property type="evidence" value="ECO:0007669"/>
    <property type="project" value="UniProtKB-EC"/>
</dbReference>
<keyword evidence="15" id="KW-1185">Reference proteome</keyword>
<keyword evidence="9" id="KW-0511">Multifunctional enzyme</keyword>
<keyword evidence="2" id="KW-0596">Phosphopantetheine</keyword>
<dbReference type="Pfam" id="PF01648">
    <property type="entry name" value="ACPS"/>
    <property type="match status" value="1"/>
</dbReference>
<dbReference type="SUPFAM" id="SSF56214">
    <property type="entry name" value="4'-phosphopantetheinyl transferase"/>
    <property type="match status" value="1"/>
</dbReference>
<comment type="similarity">
    <text evidence="1">Belongs to the thiolase-like superfamily. Fungal fatty acid synthetase subunit alpha family.</text>
</comment>
<evidence type="ECO:0000256" key="2">
    <source>
        <dbReference type="ARBA" id="ARBA00022450"/>
    </source>
</evidence>
<dbReference type="GO" id="GO:0006633">
    <property type="term" value="P:fatty acid biosynthetic process"/>
    <property type="evidence" value="ECO:0007669"/>
    <property type="project" value="InterPro"/>
</dbReference>
<evidence type="ECO:0000256" key="11">
    <source>
        <dbReference type="ARBA" id="ARBA00048508"/>
    </source>
</evidence>
<evidence type="ECO:0000256" key="1">
    <source>
        <dbReference type="ARBA" id="ARBA00007485"/>
    </source>
</evidence>
<proteinExistence type="inferred from homology"/>
<evidence type="ECO:0000256" key="10">
    <source>
        <dbReference type="ARBA" id="ARBA00048237"/>
    </source>
</evidence>
<comment type="catalytic activity">
    <reaction evidence="12">
        <text>a fatty acyl-[ACP] + malonyl-[ACP] + H(+) = a 3-oxoacyl-[ACP] + holo-[ACP] + CO2</text>
        <dbReference type="Rhea" id="RHEA:22836"/>
        <dbReference type="Rhea" id="RHEA-COMP:9623"/>
        <dbReference type="Rhea" id="RHEA-COMP:9685"/>
        <dbReference type="Rhea" id="RHEA-COMP:9916"/>
        <dbReference type="Rhea" id="RHEA-COMP:14125"/>
        <dbReference type="ChEBI" id="CHEBI:15378"/>
        <dbReference type="ChEBI" id="CHEBI:16526"/>
        <dbReference type="ChEBI" id="CHEBI:64479"/>
        <dbReference type="ChEBI" id="CHEBI:78449"/>
        <dbReference type="ChEBI" id="CHEBI:78776"/>
        <dbReference type="ChEBI" id="CHEBI:138651"/>
        <dbReference type="EC" id="2.3.1.41"/>
    </reaction>
</comment>
<evidence type="ECO:0000313" key="14">
    <source>
        <dbReference type="EMBL" id="KAJ3123590.1"/>
    </source>
</evidence>
<sequence>MPSYGVGIDVQLISEINIDNAIFIERNFTAAEISYCSASASPESSYAGKWAAKEAVIKAISSLSTTSSPIWTKGSAAPLAEIEVLREEGKAPVVKFHGGAKKIVKKAGVKTVKITISHSGSYAVAMAVAE</sequence>
<feature type="domain" description="4'-phosphopantetheinyl transferase" evidence="13">
    <location>
        <begin position="5"/>
        <end position="126"/>
    </location>
</feature>
<evidence type="ECO:0000256" key="9">
    <source>
        <dbReference type="ARBA" id="ARBA00023268"/>
    </source>
</evidence>
<evidence type="ECO:0000256" key="12">
    <source>
        <dbReference type="ARBA" id="ARBA00049541"/>
    </source>
</evidence>
<evidence type="ECO:0000259" key="13">
    <source>
        <dbReference type="Pfam" id="PF01648"/>
    </source>
</evidence>
<keyword evidence="8" id="KW-0560">Oxidoreductase</keyword>
<evidence type="ECO:0000256" key="6">
    <source>
        <dbReference type="ARBA" id="ARBA00022842"/>
    </source>
</evidence>
<evidence type="ECO:0000256" key="3">
    <source>
        <dbReference type="ARBA" id="ARBA00022553"/>
    </source>
</evidence>
<evidence type="ECO:0000256" key="5">
    <source>
        <dbReference type="ARBA" id="ARBA00022723"/>
    </source>
</evidence>
<dbReference type="Gene3D" id="3.90.470.20">
    <property type="entry name" value="4'-phosphopantetheinyl transferase domain"/>
    <property type="match status" value="1"/>
</dbReference>
<dbReference type="InterPro" id="IPR008278">
    <property type="entry name" value="4-PPantetheinyl_Trfase_dom"/>
</dbReference>